<organism evidence="1 2">
    <name type="scientific">Aspergillus novofumigatus (strain IBT 16806)</name>
    <dbReference type="NCBI Taxonomy" id="1392255"/>
    <lineage>
        <taxon>Eukaryota</taxon>
        <taxon>Fungi</taxon>
        <taxon>Dikarya</taxon>
        <taxon>Ascomycota</taxon>
        <taxon>Pezizomycotina</taxon>
        <taxon>Eurotiomycetes</taxon>
        <taxon>Eurotiomycetidae</taxon>
        <taxon>Eurotiales</taxon>
        <taxon>Aspergillaceae</taxon>
        <taxon>Aspergillus</taxon>
        <taxon>Aspergillus subgen. Fumigati</taxon>
    </lineage>
</organism>
<dbReference type="OMA" id="PACSRIQ"/>
<accession>A0A2I1BZ40</accession>
<proteinExistence type="predicted"/>
<dbReference type="OrthoDB" id="9993796at2759"/>
<reference evidence="2" key="1">
    <citation type="journal article" date="2018" name="Proc. Natl. Acad. Sci. U.S.A.">
        <title>Linking secondary metabolites to gene clusters through genome sequencing of six diverse Aspergillus species.</title>
        <authorList>
            <person name="Kaerboelling I."/>
            <person name="Vesth T.C."/>
            <person name="Frisvad J.C."/>
            <person name="Nybo J.L."/>
            <person name="Theobald S."/>
            <person name="Kuo A."/>
            <person name="Bowyer P."/>
            <person name="Matsuda Y."/>
            <person name="Mondo S."/>
            <person name="Lyhne E.K."/>
            <person name="Kogle M.E."/>
            <person name="Clum A."/>
            <person name="Lipzen A."/>
            <person name="Salamov A."/>
            <person name="Ngan C.Y."/>
            <person name="Daum C."/>
            <person name="Chiniquy J."/>
            <person name="Barry K."/>
            <person name="LaButti K."/>
            <person name="Haridas S."/>
            <person name="Simmons B.A."/>
            <person name="Magnuson J.K."/>
            <person name="Mortensen U.H."/>
            <person name="Larsen T.O."/>
            <person name="Grigoriev I.V."/>
            <person name="Baker S.E."/>
            <person name="Andersen M.R."/>
        </authorList>
    </citation>
    <scope>NUCLEOTIDE SEQUENCE [LARGE SCALE GENOMIC DNA]</scope>
    <source>
        <strain evidence="2">IBT 16806</strain>
    </source>
</reference>
<comment type="caution">
    <text evidence="1">The sequence shown here is derived from an EMBL/GenBank/DDBJ whole genome shotgun (WGS) entry which is preliminary data.</text>
</comment>
<keyword evidence="2" id="KW-1185">Reference proteome</keyword>
<evidence type="ECO:0000313" key="2">
    <source>
        <dbReference type="Proteomes" id="UP000234474"/>
    </source>
</evidence>
<dbReference type="Proteomes" id="UP000234474">
    <property type="component" value="Unassembled WGS sequence"/>
</dbReference>
<name>A0A2I1BZ40_ASPN1</name>
<gene>
    <name evidence="1" type="ORF">P174DRAFT_462805</name>
</gene>
<dbReference type="EMBL" id="MSZS01000007">
    <property type="protein sequence ID" value="PKX90621.1"/>
    <property type="molecule type" value="Genomic_DNA"/>
</dbReference>
<dbReference type="RefSeq" id="XP_024679216.1">
    <property type="nucleotide sequence ID" value="XM_024830180.1"/>
</dbReference>
<dbReference type="GeneID" id="36537506"/>
<sequence>MFRAQHQPGEARAKAKDLTASRTLTRRQGFLTYYFSEAARKHKSLLVHRAGLHEGLLVAVLASGSGSPAELQTSSEVVDIDPYHATLTLGERRDARRRTLSSQYLLRLQGRGGDRVSGLQPACSRIQGSPIKVTRVARQPKLPS</sequence>
<dbReference type="AlphaFoldDB" id="A0A2I1BZ40"/>
<protein>
    <submittedName>
        <fullName evidence="1">Uncharacterized protein</fullName>
    </submittedName>
</protein>
<evidence type="ECO:0000313" key="1">
    <source>
        <dbReference type="EMBL" id="PKX90621.1"/>
    </source>
</evidence>
<dbReference type="VEuPathDB" id="FungiDB:P174DRAFT_462805"/>